<dbReference type="PROSITE" id="PS50245">
    <property type="entry name" value="CAP_GLY_2"/>
    <property type="match status" value="3"/>
</dbReference>
<dbReference type="InterPro" id="IPR000938">
    <property type="entry name" value="CAP-Gly_domain"/>
</dbReference>
<evidence type="ECO:0000313" key="7">
    <source>
        <dbReference type="Proteomes" id="UP000314986"/>
    </source>
</evidence>
<dbReference type="SMART" id="SM01052">
    <property type="entry name" value="CAP_GLY"/>
    <property type="match status" value="3"/>
</dbReference>
<dbReference type="GO" id="GO:0005634">
    <property type="term" value="C:nucleus"/>
    <property type="evidence" value="ECO:0007669"/>
    <property type="project" value="TreeGrafter"/>
</dbReference>
<dbReference type="SUPFAM" id="SSF74924">
    <property type="entry name" value="Cap-Gly domain"/>
    <property type="match status" value="3"/>
</dbReference>
<dbReference type="GO" id="GO:0035371">
    <property type="term" value="C:microtubule plus-end"/>
    <property type="evidence" value="ECO:0007669"/>
    <property type="project" value="TreeGrafter"/>
</dbReference>
<accession>A0A4W3GJ66</accession>
<keyword evidence="7" id="KW-1185">Reference proteome</keyword>
<dbReference type="GeneTree" id="ENSGT00940000157706"/>
<dbReference type="GO" id="GO:0005938">
    <property type="term" value="C:cell cortex"/>
    <property type="evidence" value="ECO:0007669"/>
    <property type="project" value="TreeGrafter"/>
</dbReference>
<reference evidence="6" key="4">
    <citation type="submission" date="2025-08" db="UniProtKB">
        <authorList>
            <consortium name="Ensembl"/>
        </authorList>
    </citation>
    <scope>IDENTIFICATION</scope>
</reference>
<feature type="domain" description="CAP-Gly" evidence="5">
    <location>
        <begin position="296"/>
        <end position="338"/>
    </location>
</feature>
<feature type="domain" description="CAP-Gly" evidence="5">
    <location>
        <begin position="479"/>
        <end position="521"/>
    </location>
</feature>
<feature type="compositionally biased region" description="Low complexity" evidence="4">
    <location>
        <begin position="431"/>
        <end position="440"/>
    </location>
</feature>
<gene>
    <name evidence="6" type="primary">clip3</name>
</gene>
<reference evidence="7" key="2">
    <citation type="journal article" date="2007" name="PLoS Biol.">
        <title>Survey sequencing and comparative analysis of the elephant shark (Callorhinchus milii) genome.</title>
        <authorList>
            <person name="Venkatesh B."/>
            <person name="Kirkness E.F."/>
            <person name="Loh Y.H."/>
            <person name="Halpern A.L."/>
            <person name="Lee A.P."/>
            <person name="Johnson J."/>
            <person name="Dandona N."/>
            <person name="Viswanathan L.D."/>
            <person name="Tay A."/>
            <person name="Venter J.C."/>
            <person name="Strausberg R.L."/>
            <person name="Brenner S."/>
        </authorList>
    </citation>
    <scope>NUCLEOTIDE SEQUENCE [LARGE SCALE GENOMIC DNA]</scope>
</reference>
<reference evidence="7" key="3">
    <citation type="journal article" date="2014" name="Nature">
        <title>Elephant shark genome provides unique insights into gnathostome evolution.</title>
        <authorList>
            <consortium name="International Elephant Shark Genome Sequencing Consortium"/>
            <person name="Venkatesh B."/>
            <person name="Lee A.P."/>
            <person name="Ravi V."/>
            <person name="Maurya A.K."/>
            <person name="Lian M.M."/>
            <person name="Swann J.B."/>
            <person name="Ohta Y."/>
            <person name="Flajnik M.F."/>
            <person name="Sutoh Y."/>
            <person name="Kasahara M."/>
            <person name="Hoon S."/>
            <person name="Gangu V."/>
            <person name="Roy S.W."/>
            <person name="Irimia M."/>
            <person name="Korzh V."/>
            <person name="Kondrychyn I."/>
            <person name="Lim Z.W."/>
            <person name="Tay B.H."/>
            <person name="Tohari S."/>
            <person name="Kong K.W."/>
            <person name="Ho S."/>
            <person name="Lorente-Galdos B."/>
            <person name="Quilez J."/>
            <person name="Marques-Bonet T."/>
            <person name="Raney B.J."/>
            <person name="Ingham P.W."/>
            <person name="Tay A."/>
            <person name="Hillier L.W."/>
            <person name="Minx P."/>
            <person name="Boehm T."/>
            <person name="Wilson R.K."/>
            <person name="Brenner S."/>
            <person name="Warren W.C."/>
        </authorList>
    </citation>
    <scope>NUCLEOTIDE SEQUENCE [LARGE SCALE GENOMIC DNA]</scope>
</reference>
<evidence type="ECO:0000256" key="3">
    <source>
        <dbReference type="PROSITE-ProRule" id="PRU00023"/>
    </source>
</evidence>
<evidence type="ECO:0000256" key="2">
    <source>
        <dbReference type="ARBA" id="ARBA00023043"/>
    </source>
</evidence>
<dbReference type="Gene3D" id="1.25.40.20">
    <property type="entry name" value="Ankyrin repeat-containing domain"/>
    <property type="match status" value="1"/>
</dbReference>
<dbReference type="InterPro" id="IPR036859">
    <property type="entry name" value="CAP-Gly_dom_sf"/>
</dbReference>
<dbReference type="PANTHER" id="PTHR18916">
    <property type="entry name" value="DYNACTIN 1-RELATED MICROTUBULE-BINDING"/>
    <property type="match status" value="1"/>
</dbReference>
<feature type="compositionally biased region" description="Polar residues" evidence="4">
    <location>
        <begin position="379"/>
        <end position="388"/>
    </location>
</feature>
<dbReference type="Gene3D" id="2.30.30.190">
    <property type="entry name" value="CAP Gly-rich-like domain"/>
    <property type="match status" value="3"/>
</dbReference>
<reference evidence="7" key="1">
    <citation type="journal article" date="2006" name="Science">
        <title>Ancient noncoding elements conserved in the human genome.</title>
        <authorList>
            <person name="Venkatesh B."/>
            <person name="Kirkness E.F."/>
            <person name="Loh Y.H."/>
            <person name="Halpern A.L."/>
            <person name="Lee A.P."/>
            <person name="Johnson J."/>
            <person name="Dandona N."/>
            <person name="Viswanathan L.D."/>
            <person name="Tay A."/>
            <person name="Venter J.C."/>
            <person name="Strausberg R.L."/>
            <person name="Brenner S."/>
        </authorList>
    </citation>
    <scope>NUCLEOTIDE SEQUENCE [LARGE SCALE GENOMIC DNA]</scope>
</reference>
<evidence type="ECO:0000256" key="1">
    <source>
        <dbReference type="ARBA" id="ARBA00022737"/>
    </source>
</evidence>
<dbReference type="Proteomes" id="UP000314986">
    <property type="component" value="Unassembled WGS sequence"/>
</dbReference>
<dbReference type="AlphaFoldDB" id="A0A4W3GJ66"/>
<keyword evidence="1" id="KW-0677">Repeat</keyword>
<dbReference type="Pfam" id="PF01302">
    <property type="entry name" value="CAP_GLY"/>
    <property type="match status" value="3"/>
</dbReference>
<dbReference type="GO" id="GO:0031122">
    <property type="term" value="P:cytoplasmic microtubule organization"/>
    <property type="evidence" value="ECO:0007669"/>
    <property type="project" value="TreeGrafter"/>
</dbReference>
<dbReference type="SMART" id="SM00248">
    <property type="entry name" value="ANK"/>
    <property type="match status" value="3"/>
</dbReference>
<dbReference type="FunFam" id="1.25.40.20:FF:000044">
    <property type="entry name" value="CAP-Gly domain containing linker protein 3"/>
    <property type="match status" value="1"/>
</dbReference>
<name>A0A4W3GJ66_CALMI</name>
<dbReference type="InterPro" id="IPR002110">
    <property type="entry name" value="Ankyrin_rpt"/>
</dbReference>
<feature type="region of interest" description="Disordered" evidence="4">
    <location>
        <begin position="347"/>
        <end position="455"/>
    </location>
</feature>
<dbReference type="SUPFAM" id="SSF48403">
    <property type="entry name" value="Ankyrin repeat"/>
    <property type="match status" value="1"/>
</dbReference>
<protein>
    <submittedName>
        <fullName evidence="6">CAP-Gly domain containing linker protein family member 4</fullName>
    </submittedName>
</protein>
<dbReference type="FunFam" id="2.30.30.190:FF:000005">
    <property type="entry name" value="CAP-Gly domain containing linker protein 3"/>
    <property type="match status" value="1"/>
</dbReference>
<organism evidence="6 7">
    <name type="scientific">Callorhinchus milii</name>
    <name type="common">Ghost shark</name>
    <dbReference type="NCBI Taxonomy" id="7868"/>
    <lineage>
        <taxon>Eukaryota</taxon>
        <taxon>Metazoa</taxon>
        <taxon>Chordata</taxon>
        <taxon>Craniata</taxon>
        <taxon>Vertebrata</taxon>
        <taxon>Chondrichthyes</taxon>
        <taxon>Holocephali</taxon>
        <taxon>Chimaeriformes</taxon>
        <taxon>Callorhinchidae</taxon>
        <taxon>Callorhinchus</taxon>
    </lineage>
</organism>
<dbReference type="PROSITE" id="PS50088">
    <property type="entry name" value="ANK_REPEAT"/>
    <property type="match status" value="1"/>
</dbReference>
<evidence type="ECO:0000259" key="5">
    <source>
        <dbReference type="PROSITE" id="PS50245"/>
    </source>
</evidence>
<evidence type="ECO:0000256" key="4">
    <source>
        <dbReference type="SAM" id="MobiDB-lite"/>
    </source>
</evidence>
<feature type="compositionally biased region" description="Low complexity" evidence="4">
    <location>
        <begin position="389"/>
        <end position="415"/>
    </location>
</feature>
<feature type="domain" description="CAP-Gly" evidence="5">
    <location>
        <begin position="597"/>
        <end position="639"/>
    </location>
</feature>
<sequence>AVYYYCCSYSTVGNPSQWNSYSFKQNSCFFSSVENIIYFSFFDPQDPACQRILHDPKSTISELFAILRQWVPQVQQEIDVIGNEILNRGCHVNDRDGLTDMTLLHYACKAGAQGIGDAEIAAKFAAQLIDMGADVTLRSCWTNMNALHYAAYFDVPELIRVVLKGAKPGEVDATCSDFSFGTSLHIAASNLCLSAVKSLLEHGANPVFKNDKGQLPADIVPDPLDMPLEMADAAAVAKELKQLLLDELPLECDISMALLTNYDHISGKALLMSLGLKLGERVMIAGQKLGTLRFCGTTEFASGQWAGIELDEPEGKNDGSVGGIQYFSCPDKYGIFAPLSKVSKGLEQKKSSTKNSPIKNLSPVKTLAPVRSQRMDLSHVTSKINTGMSSLPGSTCSSSSTSSVESRQSRQRQPPALLRNLSQPKKPAKKPTPAMTRTATGLRKRAPSVGNLKSDDSEIQIGDSVVVVGQRSGVVRFYGKTDFAPGYWYGIELDKPNGKNDGSVGGVQYFTCPPKRGVFAPPSRVQRLTKTLDSLSDIPSGKLNHSFLGKSQPKNAVLRRSWSSANGSAAEGTVKLQEGSQVLLTSSNEIGAIRYIGPTEFAPGVWLGLELRSPKGKNDGSVGEKRYFTCKSNHGVLVRPSRVTYRGINGGKLVDDIPG</sequence>
<reference evidence="6" key="5">
    <citation type="submission" date="2025-09" db="UniProtKB">
        <authorList>
            <consortium name="Ensembl"/>
        </authorList>
    </citation>
    <scope>IDENTIFICATION</scope>
</reference>
<dbReference type="Ensembl" id="ENSCMIT00000003795.1">
    <property type="protein sequence ID" value="ENSCMIP00000003653.1"/>
    <property type="gene ID" value="ENSCMIG00000002077.1"/>
</dbReference>
<keyword evidence="2 3" id="KW-0040">ANK repeat</keyword>
<proteinExistence type="predicted"/>
<evidence type="ECO:0000313" key="6">
    <source>
        <dbReference type="Ensembl" id="ENSCMIP00000003653.1"/>
    </source>
</evidence>
<feature type="repeat" description="ANK" evidence="3">
    <location>
        <begin position="179"/>
        <end position="211"/>
    </location>
</feature>
<dbReference type="PROSITE" id="PS00845">
    <property type="entry name" value="CAP_GLY_1"/>
    <property type="match status" value="2"/>
</dbReference>
<dbReference type="InterPro" id="IPR036770">
    <property type="entry name" value="Ankyrin_rpt-contain_sf"/>
</dbReference>
<dbReference type="GO" id="GO:0051010">
    <property type="term" value="F:microtubule plus-end binding"/>
    <property type="evidence" value="ECO:0007669"/>
    <property type="project" value="TreeGrafter"/>
</dbReference>
<dbReference type="PANTHER" id="PTHR18916:SF32">
    <property type="entry name" value="CAP-GLY DOMAIN-CONTAINING LINKER PROTEIN 4"/>
    <property type="match status" value="1"/>
</dbReference>
<dbReference type="Pfam" id="PF12796">
    <property type="entry name" value="Ank_2"/>
    <property type="match status" value="1"/>
</dbReference>